<keyword evidence="4" id="KW-1185">Reference proteome</keyword>
<evidence type="ECO:0000313" key="1">
    <source>
        <dbReference type="EMBL" id="GFE08999.1"/>
    </source>
</evidence>
<dbReference type="EMBL" id="BLIN01000005">
    <property type="protein sequence ID" value="GFE08999.1"/>
    <property type="molecule type" value="Genomic_DNA"/>
</dbReference>
<evidence type="ECO:0000313" key="3">
    <source>
        <dbReference type="Proteomes" id="UP000435837"/>
    </source>
</evidence>
<reference evidence="1 3" key="1">
    <citation type="submission" date="2019-12" db="EMBL/GenBank/DDBJ databases">
        <title>Whole genome shotgun sequence of Streptomyces caniferus NBRC 15389.</title>
        <authorList>
            <person name="Ichikawa N."/>
            <person name="Kimura A."/>
            <person name="Kitahashi Y."/>
            <person name="Komaki H."/>
            <person name="Tamura T."/>
        </authorList>
    </citation>
    <scope>NUCLEOTIDE SEQUENCE [LARGE SCALE GENOMIC DNA]</scope>
    <source>
        <strain evidence="1 3">NBRC 15389</strain>
    </source>
</reference>
<accession>A0A640SCM5</accession>
<dbReference type="GO" id="GO:0016740">
    <property type="term" value="F:transferase activity"/>
    <property type="evidence" value="ECO:0007669"/>
    <property type="project" value="UniProtKB-KW"/>
</dbReference>
<sequence>MPDSHPLLGMFLDAADGRFPPAEGQVTVLPPLPGGLECSVAFTGHAVIATALSASEVRAKGPDGYGASLAPDFLRYLAGREGWIDSVDAVVVARGASAPPCLPERLDAEDHPRVRHARALRTDVRVHGDERGLVTLADGLAGRREMSIELDRPGSGGAGLGRSLLRDALTLLPAGEPVFAAVAPGNARSLRAFLAAGYRPLGSEVIIRPQRAAPG</sequence>
<evidence type="ECO:0000313" key="2">
    <source>
        <dbReference type="EMBL" id="WUS26217.1"/>
    </source>
</evidence>
<reference evidence="2" key="2">
    <citation type="submission" date="2022-10" db="EMBL/GenBank/DDBJ databases">
        <title>The complete genomes of actinobacterial strains from the NBC collection.</title>
        <authorList>
            <person name="Joergensen T.S."/>
            <person name="Alvarez Arevalo M."/>
            <person name="Sterndorff E.B."/>
            <person name="Faurdal D."/>
            <person name="Vuksanovic O."/>
            <person name="Mourched A.-S."/>
            <person name="Charusanti P."/>
            <person name="Shaw S."/>
            <person name="Blin K."/>
            <person name="Weber T."/>
        </authorList>
    </citation>
    <scope>NUCLEOTIDE SEQUENCE</scope>
    <source>
        <strain evidence="2">NBC_01256</strain>
    </source>
</reference>
<dbReference type="Proteomes" id="UP000435837">
    <property type="component" value="Unassembled WGS sequence"/>
</dbReference>
<dbReference type="Proteomes" id="UP001432292">
    <property type="component" value="Chromosome"/>
</dbReference>
<dbReference type="AlphaFoldDB" id="A0A640SCM5"/>
<organism evidence="1 3">
    <name type="scientific">Streptomyces caniferus</name>
    <dbReference type="NCBI Taxonomy" id="285557"/>
    <lineage>
        <taxon>Bacteria</taxon>
        <taxon>Bacillati</taxon>
        <taxon>Actinomycetota</taxon>
        <taxon>Actinomycetes</taxon>
        <taxon>Kitasatosporales</taxon>
        <taxon>Streptomycetaceae</taxon>
        <taxon>Streptomyces</taxon>
    </lineage>
</organism>
<dbReference type="EMBL" id="CP108473">
    <property type="protein sequence ID" value="WUS26217.1"/>
    <property type="molecule type" value="Genomic_DNA"/>
</dbReference>
<gene>
    <name evidence="2" type="ORF">OG727_30225</name>
    <name evidence="1" type="ORF">Scani_52670</name>
</gene>
<keyword evidence="1" id="KW-0808">Transferase</keyword>
<dbReference type="GeneID" id="96634650"/>
<name>A0A640SCM5_9ACTN</name>
<dbReference type="OrthoDB" id="7945430at2"/>
<proteinExistence type="predicted"/>
<dbReference type="RefSeq" id="WP_159480129.1">
    <property type="nucleotide sequence ID" value="NZ_BAAATH010000028.1"/>
</dbReference>
<evidence type="ECO:0000313" key="4">
    <source>
        <dbReference type="Proteomes" id="UP001432292"/>
    </source>
</evidence>
<protein>
    <submittedName>
        <fullName evidence="1">N-acetyltransferase</fullName>
    </submittedName>
</protein>